<name>A0A0P0WQN0_ORYSJ</name>
<dbReference type="Proteomes" id="UP000059680">
    <property type="component" value="Chromosome 5"/>
</dbReference>
<reference evidence="3" key="1">
    <citation type="journal article" date="2005" name="Nature">
        <title>The map-based sequence of the rice genome.</title>
        <authorList>
            <consortium name="International rice genome sequencing project (IRGSP)"/>
            <person name="Matsumoto T."/>
            <person name="Wu J."/>
            <person name="Kanamori H."/>
            <person name="Katayose Y."/>
            <person name="Fujisawa M."/>
            <person name="Namiki N."/>
            <person name="Mizuno H."/>
            <person name="Yamamoto K."/>
            <person name="Antonio B.A."/>
            <person name="Baba T."/>
            <person name="Sakata K."/>
            <person name="Nagamura Y."/>
            <person name="Aoki H."/>
            <person name="Arikawa K."/>
            <person name="Arita K."/>
            <person name="Bito T."/>
            <person name="Chiden Y."/>
            <person name="Fujitsuka N."/>
            <person name="Fukunaka R."/>
            <person name="Hamada M."/>
            <person name="Harada C."/>
            <person name="Hayashi A."/>
            <person name="Hijishita S."/>
            <person name="Honda M."/>
            <person name="Hosokawa S."/>
            <person name="Ichikawa Y."/>
            <person name="Idonuma A."/>
            <person name="Iijima M."/>
            <person name="Ikeda M."/>
            <person name="Ikeno M."/>
            <person name="Ito K."/>
            <person name="Ito S."/>
            <person name="Ito T."/>
            <person name="Ito Y."/>
            <person name="Ito Y."/>
            <person name="Iwabuchi A."/>
            <person name="Kamiya K."/>
            <person name="Karasawa W."/>
            <person name="Kurita K."/>
            <person name="Katagiri S."/>
            <person name="Kikuta A."/>
            <person name="Kobayashi H."/>
            <person name="Kobayashi N."/>
            <person name="Machita K."/>
            <person name="Maehara T."/>
            <person name="Masukawa M."/>
            <person name="Mizubayashi T."/>
            <person name="Mukai Y."/>
            <person name="Nagasaki H."/>
            <person name="Nagata Y."/>
            <person name="Naito S."/>
            <person name="Nakashima M."/>
            <person name="Nakama Y."/>
            <person name="Nakamichi Y."/>
            <person name="Nakamura M."/>
            <person name="Meguro A."/>
            <person name="Negishi M."/>
            <person name="Ohta I."/>
            <person name="Ohta T."/>
            <person name="Okamoto M."/>
            <person name="Ono N."/>
            <person name="Saji S."/>
            <person name="Sakaguchi M."/>
            <person name="Sakai K."/>
            <person name="Shibata M."/>
            <person name="Shimokawa T."/>
            <person name="Song J."/>
            <person name="Takazaki Y."/>
            <person name="Terasawa K."/>
            <person name="Tsugane M."/>
            <person name="Tsuji K."/>
            <person name="Ueda S."/>
            <person name="Waki K."/>
            <person name="Yamagata H."/>
            <person name="Yamamoto M."/>
            <person name="Yamamoto S."/>
            <person name="Yamane H."/>
            <person name="Yoshiki S."/>
            <person name="Yoshihara R."/>
            <person name="Yukawa K."/>
            <person name="Zhong H."/>
            <person name="Yano M."/>
            <person name="Yuan Q."/>
            <person name="Ouyang S."/>
            <person name="Liu J."/>
            <person name="Jones K.M."/>
            <person name="Gansberger K."/>
            <person name="Moffat K."/>
            <person name="Hill J."/>
            <person name="Bera J."/>
            <person name="Fadrosh D."/>
            <person name="Jin S."/>
            <person name="Johri S."/>
            <person name="Kim M."/>
            <person name="Overton L."/>
            <person name="Reardon M."/>
            <person name="Tsitrin T."/>
            <person name="Vuong H."/>
            <person name="Weaver B."/>
            <person name="Ciecko A."/>
            <person name="Tallon L."/>
            <person name="Jackson J."/>
            <person name="Pai G."/>
            <person name="Aken S.V."/>
            <person name="Utterback T."/>
            <person name="Reidmuller S."/>
            <person name="Feldblyum T."/>
            <person name="Hsiao J."/>
            <person name="Zismann V."/>
            <person name="Iobst S."/>
            <person name="de Vazeille A.R."/>
            <person name="Buell C.R."/>
            <person name="Ying K."/>
            <person name="Li Y."/>
            <person name="Lu T."/>
            <person name="Huang Y."/>
            <person name="Zhao Q."/>
            <person name="Feng Q."/>
            <person name="Zhang L."/>
            <person name="Zhu J."/>
            <person name="Weng Q."/>
            <person name="Mu J."/>
            <person name="Lu Y."/>
            <person name="Fan D."/>
            <person name="Liu Y."/>
            <person name="Guan J."/>
            <person name="Zhang Y."/>
            <person name="Yu S."/>
            <person name="Liu X."/>
            <person name="Zhang Y."/>
            <person name="Hong G."/>
            <person name="Han B."/>
            <person name="Choisne N."/>
            <person name="Demange N."/>
            <person name="Orjeda G."/>
            <person name="Samain S."/>
            <person name="Cattolico L."/>
            <person name="Pelletier E."/>
            <person name="Couloux A."/>
            <person name="Segurens B."/>
            <person name="Wincker P."/>
            <person name="D'Hont A."/>
            <person name="Scarpelli C."/>
            <person name="Weissenbach J."/>
            <person name="Salanoubat M."/>
            <person name="Quetier F."/>
            <person name="Yu Y."/>
            <person name="Kim H.R."/>
            <person name="Rambo T."/>
            <person name="Currie J."/>
            <person name="Collura K."/>
            <person name="Luo M."/>
            <person name="Yang T."/>
            <person name="Ammiraju J.S.S."/>
            <person name="Engler F."/>
            <person name="Soderlund C."/>
            <person name="Wing R.A."/>
            <person name="Palmer L.E."/>
            <person name="de la Bastide M."/>
            <person name="Spiegel L."/>
            <person name="Nascimento L."/>
            <person name="Zutavern T."/>
            <person name="O'Shaughnessy A."/>
            <person name="Dike S."/>
            <person name="Dedhia N."/>
            <person name="Preston R."/>
            <person name="Balija V."/>
            <person name="McCombie W.R."/>
            <person name="Chow T."/>
            <person name="Chen H."/>
            <person name="Chung M."/>
            <person name="Chen C."/>
            <person name="Shaw J."/>
            <person name="Wu H."/>
            <person name="Hsiao K."/>
            <person name="Chao Y."/>
            <person name="Chu M."/>
            <person name="Cheng C."/>
            <person name="Hour A."/>
            <person name="Lee P."/>
            <person name="Lin S."/>
            <person name="Lin Y."/>
            <person name="Liou J."/>
            <person name="Liu S."/>
            <person name="Hsing Y."/>
            <person name="Raghuvanshi S."/>
            <person name="Mohanty A."/>
            <person name="Bharti A.K."/>
            <person name="Gaur A."/>
            <person name="Gupta V."/>
            <person name="Kumar D."/>
            <person name="Ravi V."/>
            <person name="Vij S."/>
            <person name="Kapur A."/>
            <person name="Khurana P."/>
            <person name="Khurana P."/>
            <person name="Khurana J.P."/>
            <person name="Tyagi A.K."/>
            <person name="Gaikwad K."/>
            <person name="Singh A."/>
            <person name="Dalal V."/>
            <person name="Srivastava S."/>
            <person name="Dixit A."/>
            <person name="Pal A.K."/>
            <person name="Ghazi I.A."/>
            <person name="Yadav M."/>
            <person name="Pandit A."/>
            <person name="Bhargava A."/>
            <person name="Sureshbabu K."/>
            <person name="Batra K."/>
            <person name="Sharma T.R."/>
            <person name="Mohapatra T."/>
            <person name="Singh N.K."/>
            <person name="Messing J."/>
            <person name="Nelson A.B."/>
            <person name="Fuks G."/>
            <person name="Kavchok S."/>
            <person name="Keizer G."/>
            <person name="Linton E."/>
            <person name="Llaca V."/>
            <person name="Song R."/>
            <person name="Tanyolac B."/>
            <person name="Young S."/>
            <person name="Ho-Il K."/>
            <person name="Hahn J.H."/>
            <person name="Sangsakoo G."/>
            <person name="Vanavichit A."/>
            <person name="de Mattos Luiz.A.T."/>
            <person name="Zimmer P.D."/>
            <person name="Malone G."/>
            <person name="Dellagostin O."/>
            <person name="de Oliveira A.C."/>
            <person name="Bevan M."/>
            <person name="Bancroft I."/>
            <person name="Minx P."/>
            <person name="Cordum H."/>
            <person name="Wilson R."/>
            <person name="Cheng Z."/>
            <person name="Jin W."/>
            <person name="Jiang J."/>
            <person name="Leong S.A."/>
            <person name="Iwama H."/>
            <person name="Gojobori T."/>
            <person name="Itoh T."/>
            <person name="Niimura Y."/>
            <person name="Fujii Y."/>
            <person name="Habara T."/>
            <person name="Sakai H."/>
            <person name="Sato Y."/>
            <person name="Wilson G."/>
            <person name="Kumar K."/>
            <person name="McCouch S."/>
            <person name="Juretic N."/>
            <person name="Hoen D."/>
            <person name="Wright S."/>
            <person name="Bruskiewich R."/>
            <person name="Bureau T."/>
            <person name="Miyao A."/>
            <person name="Hirochika H."/>
            <person name="Nishikawa T."/>
            <person name="Kadowaki K."/>
            <person name="Sugiura M."/>
            <person name="Burr B."/>
            <person name="Sasaki T."/>
        </authorList>
    </citation>
    <scope>NUCLEOTIDE SEQUENCE [LARGE SCALE GENOMIC DNA]</scope>
    <source>
        <strain evidence="3">cv. Nipponbare</strain>
    </source>
</reference>
<dbReference type="PaxDb" id="39947-A0A0P0WQN0"/>
<dbReference type="EMBL" id="AP014961">
    <property type="protein sequence ID" value="BAS95176.1"/>
    <property type="molecule type" value="Genomic_DNA"/>
</dbReference>
<evidence type="ECO:0000256" key="1">
    <source>
        <dbReference type="SAM" id="MobiDB-lite"/>
    </source>
</evidence>
<dbReference type="InParanoid" id="A0A0P0WQN0"/>
<evidence type="ECO:0000313" key="2">
    <source>
        <dbReference type="EMBL" id="BAS95176.1"/>
    </source>
</evidence>
<keyword evidence="3" id="KW-1185">Reference proteome</keyword>
<protein>
    <submittedName>
        <fullName evidence="2">Os05g0547301 protein</fullName>
    </submittedName>
</protein>
<reference evidence="2 3" key="3">
    <citation type="journal article" date="2013" name="Rice">
        <title>Improvement of the Oryza sativa Nipponbare reference genome using next generation sequence and optical map data.</title>
        <authorList>
            <person name="Kawahara Y."/>
            <person name="de la Bastide M."/>
            <person name="Hamilton J.P."/>
            <person name="Kanamori H."/>
            <person name="McCombie W.R."/>
            <person name="Ouyang S."/>
            <person name="Schwartz D.C."/>
            <person name="Tanaka T."/>
            <person name="Wu J."/>
            <person name="Zhou S."/>
            <person name="Childs K.L."/>
            <person name="Davidson R.M."/>
            <person name="Lin H."/>
            <person name="Quesada-Ocampo L."/>
            <person name="Vaillancourt B."/>
            <person name="Sakai H."/>
            <person name="Lee S.S."/>
            <person name="Kim J."/>
            <person name="Numa H."/>
            <person name="Itoh T."/>
            <person name="Buell C.R."/>
            <person name="Matsumoto T."/>
        </authorList>
    </citation>
    <scope>NUCLEOTIDE SEQUENCE [LARGE SCALE GENOMIC DNA]</scope>
    <source>
        <strain evidence="3">cv. Nipponbare</strain>
    </source>
</reference>
<gene>
    <name evidence="2" type="ordered locus">Os05g0547301</name>
    <name evidence="2" type="ORF">OSNPB_050547301</name>
</gene>
<organism evidence="2 3">
    <name type="scientific">Oryza sativa subsp. japonica</name>
    <name type="common">Rice</name>
    <dbReference type="NCBI Taxonomy" id="39947"/>
    <lineage>
        <taxon>Eukaryota</taxon>
        <taxon>Viridiplantae</taxon>
        <taxon>Streptophyta</taxon>
        <taxon>Embryophyta</taxon>
        <taxon>Tracheophyta</taxon>
        <taxon>Spermatophyta</taxon>
        <taxon>Magnoliopsida</taxon>
        <taxon>Liliopsida</taxon>
        <taxon>Poales</taxon>
        <taxon>Poaceae</taxon>
        <taxon>BOP clade</taxon>
        <taxon>Oryzoideae</taxon>
        <taxon>Oryzeae</taxon>
        <taxon>Oryzinae</taxon>
        <taxon>Oryza</taxon>
        <taxon>Oryza sativa</taxon>
    </lineage>
</organism>
<sequence>MNKINSCGGDQWHESFYSATHARLEVARHGVAGDAADAGLEEVFLQPRRDLREATVPHHHPHLLTAAAAAFLSRDRSTAPQPRRQQDDHPQQRLPPPARAVAVARWRVRRQAGRWTIPAGGPWSNIGSGSPISKRVSADAAWVTDRRYAIVGVGEGGG</sequence>
<dbReference type="AlphaFoldDB" id="A0A0P0WQN0"/>
<evidence type="ECO:0000313" key="3">
    <source>
        <dbReference type="Proteomes" id="UP000059680"/>
    </source>
</evidence>
<feature type="region of interest" description="Disordered" evidence="1">
    <location>
        <begin position="72"/>
        <end position="99"/>
    </location>
</feature>
<proteinExistence type="predicted"/>
<reference evidence="2 3" key="2">
    <citation type="journal article" date="2013" name="Plant Cell Physiol.">
        <title>Rice Annotation Project Database (RAP-DB): an integrative and interactive database for rice genomics.</title>
        <authorList>
            <person name="Sakai H."/>
            <person name="Lee S.S."/>
            <person name="Tanaka T."/>
            <person name="Numa H."/>
            <person name="Kim J."/>
            <person name="Kawahara Y."/>
            <person name="Wakimoto H."/>
            <person name="Yang C.C."/>
            <person name="Iwamoto M."/>
            <person name="Abe T."/>
            <person name="Yamada Y."/>
            <person name="Muto A."/>
            <person name="Inokuchi H."/>
            <person name="Ikemura T."/>
            <person name="Matsumoto T."/>
            <person name="Sasaki T."/>
            <person name="Itoh T."/>
        </authorList>
    </citation>
    <scope>NUCLEOTIDE SEQUENCE [LARGE SCALE GENOMIC DNA]</scope>
    <source>
        <strain evidence="3">cv. Nipponbare</strain>
    </source>
</reference>
<accession>A0A0P0WQN0</accession>